<dbReference type="Proteomes" id="UP001165667">
    <property type="component" value="Unassembled WGS sequence"/>
</dbReference>
<sequence length="264" mass="28422">MLLSHRILREAHKQRLIRRKKLVTRANFSPVETMILFFELIRVAESNEFFDLVKLNLFEERLSDAIMDAVVGSGVLEDLSAQLNDLVLTGKDYKNRLDRQMAVGAAAMAVSLLEERILSSAVEVLRRLAAIKHEEDPSLKLADMPRAPSSVSRMDTATAAQDGPGEPSEASGVDDSAQAPLPASVAVGEPLSVVLQLGLPRNGRTGELAGKSLLPHPATARLTRAAKRATAKIAEADRLFEEAEAAKAPKALADAEAERLSASG</sequence>
<feature type="region of interest" description="Disordered" evidence="1">
    <location>
        <begin position="139"/>
        <end position="177"/>
    </location>
</feature>
<feature type="region of interest" description="Disordered" evidence="1">
    <location>
        <begin position="244"/>
        <end position="264"/>
    </location>
</feature>
<evidence type="ECO:0000313" key="2">
    <source>
        <dbReference type="EMBL" id="MCW6513010.1"/>
    </source>
</evidence>
<proteinExistence type="predicted"/>
<comment type="caution">
    <text evidence="2">The sequence shown here is derived from an EMBL/GenBank/DDBJ whole genome shotgun (WGS) entry which is preliminary data.</text>
</comment>
<dbReference type="RefSeq" id="WP_282589386.1">
    <property type="nucleotide sequence ID" value="NZ_JAMOIM010000083.1"/>
</dbReference>
<name>A0AA42CS08_9HYPH</name>
<evidence type="ECO:0000256" key="1">
    <source>
        <dbReference type="SAM" id="MobiDB-lite"/>
    </source>
</evidence>
<feature type="compositionally biased region" description="Polar residues" evidence="1">
    <location>
        <begin position="149"/>
        <end position="159"/>
    </location>
</feature>
<gene>
    <name evidence="2" type="ORF">M8523_34680</name>
</gene>
<protein>
    <submittedName>
        <fullName evidence="2">Uncharacterized protein</fullName>
    </submittedName>
</protein>
<evidence type="ECO:0000313" key="3">
    <source>
        <dbReference type="Proteomes" id="UP001165667"/>
    </source>
</evidence>
<organism evidence="2 3">
    <name type="scientific">Lichenifustis flavocetrariae</name>
    <dbReference type="NCBI Taxonomy" id="2949735"/>
    <lineage>
        <taxon>Bacteria</taxon>
        <taxon>Pseudomonadati</taxon>
        <taxon>Pseudomonadota</taxon>
        <taxon>Alphaproteobacteria</taxon>
        <taxon>Hyphomicrobiales</taxon>
        <taxon>Lichenihabitantaceae</taxon>
        <taxon>Lichenifustis</taxon>
    </lineage>
</organism>
<keyword evidence="3" id="KW-1185">Reference proteome</keyword>
<accession>A0AA42CS08</accession>
<dbReference type="AlphaFoldDB" id="A0AA42CS08"/>
<reference evidence="2" key="1">
    <citation type="submission" date="2022-05" db="EMBL/GenBank/DDBJ databases">
        <authorList>
            <person name="Pankratov T."/>
        </authorList>
    </citation>
    <scope>NUCLEOTIDE SEQUENCE</scope>
    <source>
        <strain evidence="2">BP6-180914</strain>
    </source>
</reference>
<dbReference type="EMBL" id="JAMOIM010000083">
    <property type="protein sequence ID" value="MCW6513010.1"/>
    <property type="molecule type" value="Genomic_DNA"/>
</dbReference>